<evidence type="ECO:0000259" key="12">
    <source>
        <dbReference type="PROSITE" id="PS50089"/>
    </source>
</evidence>
<dbReference type="Pfam" id="PF01424">
    <property type="entry name" value="R3H"/>
    <property type="match status" value="1"/>
</dbReference>
<keyword evidence="9" id="KW-0539">Nucleus</keyword>
<dbReference type="OrthoDB" id="6512771at2759"/>
<dbReference type="InterPro" id="IPR036867">
    <property type="entry name" value="R3H_dom_sf"/>
</dbReference>
<protein>
    <recommendedName>
        <fullName evidence="16">R3H domain-containing protein</fullName>
    </recommendedName>
</protein>
<feature type="region of interest" description="Disordered" evidence="11">
    <location>
        <begin position="1"/>
        <end position="47"/>
    </location>
</feature>
<evidence type="ECO:0000256" key="1">
    <source>
        <dbReference type="ARBA" id="ARBA00004123"/>
    </source>
</evidence>
<evidence type="ECO:0000256" key="10">
    <source>
        <dbReference type="PROSITE-ProRule" id="PRU00175"/>
    </source>
</evidence>
<dbReference type="PANTHER" id="PTHR12360">
    <property type="entry name" value="NUCLEAR TRANSCRIPTION FACTOR, X-BOX BINDING 1 NFX1"/>
    <property type="match status" value="1"/>
</dbReference>
<comment type="similarity">
    <text evidence="2">Belongs to the NFX1 family.</text>
</comment>
<evidence type="ECO:0000256" key="7">
    <source>
        <dbReference type="ARBA" id="ARBA00023015"/>
    </source>
</evidence>
<feature type="compositionally biased region" description="Basic and acidic residues" evidence="11">
    <location>
        <begin position="9"/>
        <end position="22"/>
    </location>
</feature>
<dbReference type="GO" id="GO:0000981">
    <property type="term" value="F:DNA-binding transcription factor activity, RNA polymerase II-specific"/>
    <property type="evidence" value="ECO:0007669"/>
    <property type="project" value="TreeGrafter"/>
</dbReference>
<dbReference type="GO" id="GO:0008270">
    <property type="term" value="F:zinc ion binding"/>
    <property type="evidence" value="ECO:0007669"/>
    <property type="project" value="UniProtKB-KW"/>
</dbReference>
<dbReference type="EMBL" id="KV454427">
    <property type="protein sequence ID" value="ODQ81462.1"/>
    <property type="molecule type" value="Genomic_DNA"/>
</dbReference>
<feature type="domain" description="RING-type" evidence="12">
    <location>
        <begin position="63"/>
        <end position="117"/>
    </location>
</feature>
<evidence type="ECO:0000259" key="13">
    <source>
        <dbReference type="PROSITE" id="PS51061"/>
    </source>
</evidence>
<dbReference type="CDD" id="cd06008">
    <property type="entry name" value="NF-X1-zinc-finger"/>
    <property type="match status" value="2"/>
</dbReference>
<dbReference type="InterPro" id="IPR034078">
    <property type="entry name" value="NFX1_fam"/>
</dbReference>
<accession>A0A1E3QWK7</accession>
<evidence type="ECO:0000256" key="5">
    <source>
        <dbReference type="ARBA" id="ARBA00022771"/>
    </source>
</evidence>
<comment type="subcellular location">
    <subcellularLocation>
        <location evidence="1">Nucleus</location>
    </subcellularLocation>
</comment>
<keyword evidence="7" id="KW-0805">Transcription regulation</keyword>
<sequence length="1051" mass="117246">MLEEVLYTEGREVRIDTPDAPHESYTSESDTDTGFSDSDSDDDSQNNLSNHILQEIQQGVYTCLVCTSEIDAYSKIWPCGSCYRVYDLDCIKDWAKRDSQRESADNNNRNWRCPACKSQNTKLPTTFTCWCGKNVNPDANPMMPFSCGNSCDAKYDTCIHKCSTVCHPGLHPICSAMGPVLPCNCGAETKQLPCIITPYEGNWSCGRPCTDEVCELHGSCPNFGVCHRGFCGQCEEPVEARCYCGKASKNLACHKRVPAKSIGHESWIGNFQCEEELEVRFNCGVHTKRIPCQPLTPEILNPQCHLAPEIIKTCPCGKNNIELLLNGPRASCTDPIPECESVCGKPLLCGCTCLLKCHQGECHCYNKMKVKCSCEQHEFLVPCQFLQDGGKPSCTRKCTALLNCRRHVHNLAVCCSGEPLFLNRERERKRLMRRGEYNALSLSQQDINMIIEPEHICLRPCNRLLLCGRHFDTHATCHYGPCKPCMESSSDDLVCHCRQTVVAAPVRCGTTLKCPHQCVREKACGHRQEFHQCHGDDKECPKCTFMVQADCDCGKRVLNNIPCFKANDRNSCGLKCGETMACGHPCDKVCQKSCVAEGLHSVTCAKTCHKIRTVCPHFCKQKCHHLGSQRPENTGRNLCDTYICQDQITVFCECKNRMKQLPCGASIGTSSAIGTLLACDDDCARVAREKMLRDALNVPSEATFDNPYPESVLRTYAKQWKWCSNIETVFQKLVDDNTPMSDDVYERSVIMSTVKKTHHFPVMARPQRTFVHQLADVFNFYAESQDTEPNRSIFVQFQPDRSVKPRYTLAAALRLYEEARSKAQAERAALLSAQAEETPSHEQPCNAILIQDCFFGVTQTDLEDTLEPIVLRSHVPAPEFKSINESTFVFYSLEAPASAKAMENELYLMSKSFVKILRAKSLAFACKITIYDAATNTCADETEGGFIVVGSRGNTRESSAVPITASSPFDVLREEDASIEDGMESEIHEGSDFIQEESESAEEASREVDAEIAEDLSETAEGCQVDQTGEFQTKLDEVSTKLEETSIALEC</sequence>
<dbReference type="InterPro" id="IPR001374">
    <property type="entry name" value="R3H_dom"/>
</dbReference>
<keyword evidence="6" id="KW-0862">Zinc</keyword>
<keyword evidence="8" id="KW-0804">Transcription</keyword>
<feature type="domain" description="R3H" evidence="13">
    <location>
        <begin position="720"/>
        <end position="799"/>
    </location>
</feature>
<dbReference type="SUPFAM" id="SSF82708">
    <property type="entry name" value="R3H domain"/>
    <property type="match status" value="1"/>
</dbReference>
<evidence type="ECO:0000256" key="9">
    <source>
        <dbReference type="ARBA" id="ARBA00023242"/>
    </source>
</evidence>
<evidence type="ECO:0000256" key="11">
    <source>
        <dbReference type="SAM" id="MobiDB-lite"/>
    </source>
</evidence>
<dbReference type="InterPro" id="IPR000967">
    <property type="entry name" value="Znf_NFX1"/>
</dbReference>
<evidence type="ECO:0000313" key="15">
    <source>
        <dbReference type="Proteomes" id="UP000094336"/>
    </source>
</evidence>
<dbReference type="GO" id="GO:0000977">
    <property type="term" value="F:RNA polymerase II transcription regulatory region sequence-specific DNA binding"/>
    <property type="evidence" value="ECO:0007669"/>
    <property type="project" value="TreeGrafter"/>
</dbReference>
<dbReference type="Gene3D" id="3.30.1370.50">
    <property type="entry name" value="R3H-like domain"/>
    <property type="match status" value="1"/>
</dbReference>
<keyword evidence="4" id="KW-0677">Repeat</keyword>
<feature type="compositionally biased region" description="Low complexity" evidence="11">
    <location>
        <begin position="26"/>
        <end position="37"/>
    </location>
</feature>
<evidence type="ECO:0000256" key="6">
    <source>
        <dbReference type="ARBA" id="ARBA00022833"/>
    </source>
</evidence>
<evidence type="ECO:0000256" key="3">
    <source>
        <dbReference type="ARBA" id="ARBA00022723"/>
    </source>
</evidence>
<evidence type="ECO:0000256" key="2">
    <source>
        <dbReference type="ARBA" id="ARBA00007269"/>
    </source>
</evidence>
<dbReference type="PROSITE" id="PS50089">
    <property type="entry name" value="ZF_RING_2"/>
    <property type="match status" value="1"/>
</dbReference>
<gene>
    <name evidence="14" type="ORF">BABINDRAFT_159748</name>
</gene>
<dbReference type="GO" id="GO:0000122">
    <property type="term" value="P:negative regulation of transcription by RNA polymerase II"/>
    <property type="evidence" value="ECO:0007669"/>
    <property type="project" value="TreeGrafter"/>
</dbReference>
<dbReference type="GeneID" id="30145715"/>
<dbReference type="PANTHER" id="PTHR12360:SF12">
    <property type="entry name" value="TRANSCRIPTIONAL REPRESSOR NF-X1"/>
    <property type="match status" value="1"/>
</dbReference>
<dbReference type="Proteomes" id="UP000094336">
    <property type="component" value="Unassembled WGS sequence"/>
</dbReference>
<name>A0A1E3QWK7_9ASCO</name>
<organism evidence="14 15">
    <name type="scientific">Babjeviella inositovora NRRL Y-12698</name>
    <dbReference type="NCBI Taxonomy" id="984486"/>
    <lineage>
        <taxon>Eukaryota</taxon>
        <taxon>Fungi</taxon>
        <taxon>Dikarya</taxon>
        <taxon>Ascomycota</taxon>
        <taxon>Saccharomycotina</taxon>
        <taxon>Pichiomycetes</taxon>
        <taxon>Serinales incertae sedis</taxon>
        <taxon>Babjeviella</taxon>
    </lineage>
</organism>
<dbReference type="STRING" id="984486.A0A1E3QWK7"/>
<evidence type="ECO:0000256" key="8">
    <source>
        <dbReference type="ARBA" id="ARBA00023163"/>
    </source>
</evidence>
<dbReference type="SMART" id="SM00438">
    <property type="entry name" value="ZnF_NFX"/>
    <property type="match status" value="4"/>
</dbReference>
<evidence type="ECO:0008006" key="16">
    <source>
        <dbReference type="Google" id="ProtNLM"/>
    </source>
</evidence>
<dbReference type="GO" id="GO:0005634">
    <property type="term" value="C:nucleus"/>
    <property type="evidence" value="ECO:0007669"/>
    <property type="project" value="UniProtKB-SubCell"/>
</dbReference>
<reference evidence="15" key="1">
    <citation type="submission" date="2016-05" db="EMBL/GenBank/DDBJ databases">
        <title>Comparative genomics of biotechnologically important yeasts.</title>
        <authorList>
            <consortium name="DOE Joint Genome Institute"/>
            <person name="Riley R."/>
            <person name="Haridas S."/>
            <person name="Wolfe K.H."/>
            <person name="Lopes M.R."/>
            <person name="Hittinger C.T."/>
            <person name="Goker M."/>
            <person name="Salamov A."/>
            <person name="Wisecaver J."/>
            <person name="Long T.M."/>
            <person name="Aerts A.L."/>
            <person name="Barry K."/>
            <person name="Choi C."/>
            <person name="Clum A."/>
            <person name="Coughlan A.Y."/>
            <person name="Deshpande S."/>
            <person name="Douglass A.P."/>
            <person name="Hanson S.J."/>
            <person name="Klenk H.-P."/>
            <person name="Labutti K."/>
            <person name="Lapidus A."/>
            <person name="Lindquist E."/>
            <person name="Lipzen A."/>
            <person name="Meier-Kolthoff J.P."/>
            <person name="Ohm R.A."/>
            <person name="Otillar R.P."/>
            <person name="Pangilinan J."/>
            <person name="Peng Y."/>
            <person name="Rokas A."/>
            <person name="Rosa C.A."/>
            <person name="Scheuner C."/>
            <person name="Sibirny A.A."/>
            <person name="Slot J.C."/>
            <person name="Stielow J.B."/>
            <person name="Sun H."/>
            <person name="Kurtzman C.P."/>
            <person name="Blackwell M."/>
            <person name="Grigoriev I.V."/>
            <person name="Jeffries T.W."/>
        </authorList>
    </citation>
    <scope>NUCLEOTIDE SEQUENCE [LARGE SCALE GENOMIC DNA]</scope>
    <source>
        <strain evidence="15">NRRL Y-12698</strain>
    </source>
</reference>
<proteinExistence type="inferred from homology"/>
<keyword evidence="3" id="KW-0479">Metal-binding</keyword>
<feature type="region of interest" description="Disordered" evidence="11">
    <location>
        <begin position="990"/>
        <end position="1025"/>
    </location>
</feature>
<keyword evidence="15" id="KW-1185">Reference proteome</keyword>
<dbReference type="PROSITE" id="PS51061">
    <property type="entry name" value="R3H"/>
    <property type="match status" value="1"/>
</dbReference>
<dbReference type="AlphaFoldDB" id="A0A1E3QWK7"/>
<dbReference type="InterPro" id="IPR001841">
    <property type="entry name" value="Znf_RING"/>
</dbReference>
<evidence type="ECO:0000256" key="4">
    <source>
        <dbReference type="ARBA" id="ARBA00022737"/>
    </source>
</evidence>
<dbReference type="RefSeq" id="XP_018986790.1">
    <property type="nucleotide sequence ID" value="XM_019127862.1"/>
</dbReference>
<keyword evidence="5 10" id="KW-0863">Zinc-finger</keyword>
<evidence type="ECO:0000313" key="14">
    <source>
        <dbReference type="EMBL" id="ODQ81462.1"/>
    </source>
</evidence>